<evidence type="ECO:0000313" key="1">
    <source>
        <dbReference type="EMBL" id="TWI29751.1"/>
    </source>
</evidence>
<sequence>MAGLLDMSAHRIWAGSEVDALWAGGRRWLRPISTLYGLGAGLVPTHYDPAKAGVNGSGEVTSVPNLGAAGAAYGAAPAGTEAIRISGGMFALTGANFLNVPGAPDLMGTRCFIVANLTFPVRITYFLGNIVAGNVGNTNARFDSLTKAILLQRNDGSGNIAAPNLAWPDMAEGLHLIELEILPSTIKLFVGGVQKASVATPAWPNFPVSRIGIGQASPGITGRLGDIVPMVTDGSAAMARPIGIIRRRLAEKHPGLVVA</sequence>
<keyword evidence="2" id="KW-1185">Reference proteome</keyword>
<accession>A0A562NCW4</accession>
<dbReference type="Proteomes" id="UP000316225">
    <property type="component" value="Unassembled WGS sequence"/>
</dbReference>
<proteinExistence type="predicted"/>
<dbReference type="AlphaFoldDB" id="A0A562NCW4"/>
<evidence type="ECO:0008006" key="3">
    <source>
        <dbReference type="Google" id="ProtNLM"/>
    </source>
</evidence>
<comment type="caution">
    <text evidence="1">The sequence shown here is derived from an EMBL/GenBank/DDBJ whole genome shotgun (WGS) entry which is preliminary data.</text>
</comment>
<gene>
    <name evidence="1" type="ORF">IQ24_03568</name>
</gene>
<dbReference type="EMBL" id="VLKU01000013">
    <property type="protein sequence ID" value="TWI29751.1"/>
    <property type="molecule type" value="Genomic_DNA"/>
</dbReference>
<organism evidence="1 2">
    <name type="scientific">Paracoccus sulfuroxidans</name>
    <dbReference type="NCBI Taxonomy" id="384678"/>
    <lineage>
        <taxon>Bacteria</taxon>
        <taxon>Pseudomonadati</taxon>
        <taxon>Pseudomonadota</taxon>
        <taxon>Alphaproteobacteria</taxon>
        <taxon>Rhodobacterales</taxon>
        <taxon>Paracoccaceae</taxon>
        <taxon>Paracoccus</taxon>
    </lineage>
</organism>
<evidence type="ECO:0000313" key="2">
    <source>
        <dbReference type="Proteomes" id="UP000316225"/>
    </source>
</evidence>
<protein>
    <recommendedName>
        <fullName evidence="3">Concanavalin A-like lectin/glucanase superfamily protein</fullName>
    </recommendedName>
</protein>
<reference evidence="1 2" key="1">
    <citation type="journal article" date="2015" name="Stand. Genomic Sci.">
        <title>Genomic Encyclopedia of Bacterial and Archaeal Type Strains, Phase III: the genomes of soil and plant-associated and newly described type strains.</title>
        <authorList>
            <person name="Whitman W.B."/>
            <person name="Woyke T."/>
            <person name="Klenk H.P."/>
            <person name="Zhou Y."/>
            <person name="Lilburn T.G."/>
            <person name="Beck B.J."/>
            <person name="De Vos P."/>
            <person name="Vandamme P."/>
            <person name="Eisen J.A."/>
            <person name="Garrity G."/>
            <person name="Hugenholtz P."/>
            <person name="Kyrpides N.C."/>
        </authorList>
    </citation>
    <scope>NUCLEOTIDE SEQUENCE [LARGE SCALE GENOMIC DNA]</scope>
    <source>
        <strain evidence="1 2">CGMCC 1.5364</strain>
    </source>
</reference>
<name>A0A562NCW4_9RHOB</name>